<keyword evidence="2" id="KW-1185">Reference proteome</keyword>
<dbReference type="EMBL" id="JASNQZ010000012">
    <property type="protein sequence ID" value="KAL0950139.1"/>
    <property type="molecule type" value="Genomic_DNA"/>
</dbReference>
<comment type="caution">
    <text evidence="1">The sequence shown here is derived from an EMBL/GenBank/DDBJ whole genome shotgun (WGS) entry which is preliminary data.</text>
</comment>
<reference evidence="2" key="1">
    <citation type="submission" date="2024-06" db="EMBL/GenBank/DDBJ databases">
        <title>Multi-omics analyses provide insights into the biosynthesis of the anticancer antibiotic pleurotin in Hohenbuehelia grisea.</title>
        <authorList>
            <person name="Weaver J.A."/>
            <person name="Alberti F."/>
        </authorList>
    </citation>
    <scope>NUCLEOTIDE SEQUENCE [LARGE SCALE GENOMIC DNA]</scope>
    <source>
        <strain evidence="2">T-177</strain>
    </source>
</reference>
<gene>
    <name evidence="1" type="ORF">HGRIS_010135</name>
</gene>
<protein>
    <submittedName>
        <fullName evidence="1">Uncharacterized protein</fullName>
    </submittedName>
</protein>
<dbReference type="Proteomes" id="UP001556367">
    <property type="component" value="Unassembled WGS sequence"/>
</dbReference>
<accession>A0ABR3J3E0</accession>
<organism evidence="1 2">
    <name type="scientific">Hohenbuehelia grisea</name>
    <dbReference type="NCBI Taxonomy" id="104357"/>
    <lineage>
        <taxon>Eukaryota</taxon>
        <taxon>Fungi</taxon>
        <taxon>Dikarya</taxon>
        <taxon>Basidiomycota</taxon>
        <taxon>Agaricomycotina</taxon>
        <taxon>Agaricomycetes</taxon>
        <taxon>Agaricomycetidae</taxon>
        <taxon>Agaricales</taxon>
        <taxon>Pleurotineae</taxon>
        <taxon>Pleurotaceae</taxon>
        <taxon>Hohenbuehelia</taxon>
    </lineage>
</organism>
<name>A0ABR3J3E0_9AGAR</name>
<evidence type="ECO:0000313" key="2">
    <source>
        <dbReference type="Proteomes" id="UP001556367"/>
    </source>
</evidence>
<proteinExistence type="predicted"/>
<sequence length="239" mass="27239">MDLTLAWWPRCNRVCLRLYSDSSLGRGVSVGACRLVTRDRDIGSYLSPEELERYSPQLFDSTPPPTELFAISATLRAAIKNSTADLPDAPNPKDLPADWPPLPDEAKEPGCNYYFLGWPIHPQFWEAFIKFRKIPNRFGNTRIAAIFGIISRIGLGFNLRIVRVKPIPEIPSKYILEATPDRPACIEFVALCSTGSRAWMKCHPTREQMYWLITAFSNIEPSWYEDAFPKHEFSLRCGL</sequence>
<evidence type="ECO:0000313" key="1">
    <source>
        <dbReference type="EMBL" id="KAL0950139.1"/>
    </source>
</evidence>